<gene>
    <name evidence="12" type="ORF">BDV29DRAFT_84537</name>
</gene>
<evidence type="ECO:0000256" key="7">
    <source>
        <dbReference type="ARBA" id="ARBA00055575"/>
    </source>
</evidence>
<dbReference type="PANTHER" id="PTHR23270:SF10">
    <property type="entry name" value="PROTEIN RRP5 HOMOLOG"/>
    <property type="match status" value="1"/>
</dbReference>
<dbReference type="InterPro" id="IPR045209">
    <property type="entry name" value="Rrp5"/>
</dbReference>
<evidence type="ECO:0000256" key="8">
    <source>
        <dbReference type="ARBA" id="ARBA00073619"/>
    </source>
</evidence>
<dbReference type="FunFam" id="2.40.50.140:FF:000196">
    <property type="entry name" value="rRNA biogenesis protein RRP5"/>
    <property type="match status" value="1"/>
</dbReference>
<dbReference type="CDD" id="cd05698">
    <property type="entry name" value="S1_Rrp5_repeat_hs6_sc5"/>
    <property type="match status" value="1"/>
</dbReference>
<keyword evidence="2" id="KW-0690">Ribosome biogenesis</keyword>
<dbReference type="InterPro" id="IPR012340">
    <property type="entry name" value="NA-bd_OB-fold"/>
</dbReference>
<dbReference type="FunFam" id="2.40.50.140:FF:000266">
    <property type="entry name" value="rRNA biogenesis protein rrp5"/>
    <property type="match status" value="1"/>
</dbReference>
<feature type="domain" description="S1 motif" evidence="11">
    <location>
        <begin position="467"/>
        <end position="542"/>
    </location>
</feature>
<dbReference type="SMART" id="SM00316">
    <property type="entry name" value="S1"/>
    <property type="match status" value="12"/>
</dbReference>
<feature type="compositionally biased region" description="Basic and acidic residues" evidence="10">
    <location>
        <begin position="1514"/>
        <end position="1524"/>
    </location>
</feature>
<feature type="compositionally biased region" description="Acidic residues" evidence="10">
    <location>
        <begin position="1430"/>
        <end position="1439"/>
    </location>
</feature>
<sequence length="1818" mass="199904">MAPIKRKGNSAEETAAARQPQKRVRVGADEHKKDQKKQRTGASGDGKTKSDTSSAPKSSELTVLRDDEPSFPRGGGSVLTPLERKQIQIQATKDVLFEQKGAKDSSEAFENDEDAEMEDVDDTATATKKSRKRKTKSSKADETKDKQGVRIEGLHFKRIVPGTMVLGQVSSINAHDIGLSLPNNLTGYVPLTAVSKRLEEKIESILKEDGSDNDDEDSDEDSIDLSDYFYLGQYLRAYVVSVGNNAADASSKSKKRIELAVDPRQANFGLLKSDLVVDTAVQASVASVEDHGLVMDLGIEGADIKGFMSKKEIDPRTDYSTIKEGSVFLCMVTGQNANGSVLKLSANLQSSGSIKKSHYLNTAPTINSFLPGTAAEILLTEVTSNGATGKIMGMLDTTVDLVQSGGNSRKEDLTNKYKIGAKVKGRLISTFPAAEPYKVGFSLLDHVCKFTPEVQGPGSSEDAPAISAIVPEVTVIKVDPGLGIYVQIGSTKHVGFVHVSRLADGQVESISAEMGPFRTDSTHEARVVGYSVLDNLYLLSFEKSVIDQPFLRVEDVTVGAVVKVKVEKLLIGPSGVDGLIVALADGITGLVPSMHFADTPLQFPEKKFREGMSVSARILSVNLEKRQIRLTLKKSLLNSESSIWQDYENIVAGAQSPGTIVNIQPHGAVVQFYGAVRGFLPVSEMSEAYIKDPSQHFRLGQVVNVHALSVDPTLGKLAVSCKDPSTFTDSYKKSFESIHPGLLVTGTVFEKSSDDLLLKLDDFGLVARLNLEQVIDGSPSKQSSTLSKIRVGQKLNELLVLDIQRTRRLIKVSGRASLKKAAKQGLIPGSFEDVKEGAEVTGFIRNITMDGLFVEFLGGLIGLVPKRLVGDENINKPDFGVAKSQVVSAIVHSIDIDFRRFILSRNPAEATNDGPKKSVAKTSAKSTPTDDTISNPVDESISSMSDFTFGRVTKCKIVSIKTTQINVQLADNIQGRIDVSEVFDKWEDIKDRKQPLRFFRPKQLISARILGVHDARSHKFLPISHRTGKFPVFELSLKPSFLQAADPTPLNLEQVRVGSSWLGFINNIADDCLWVNLSPNVRGRLRFMDASDDLSLLADVEKHFPVGSALKVNVTAVNSEKGRLDLAAKQRSEPLSLADITPGMILPGRVTKVTERQIIMQLTDSIIGAVDLIDLTDDYSKANPTIHQKNEVLRAFVVSIDKANKKISLSLRPSKVLSSSLPVQDPEISSMEQIKVNDVVRGFVRRVADSGLFVTLGHGVTAYVRVSDLSDSYLKEWKDAFQVDQLVKGRVTVVDPEQNRLQMSLKESVLDPNYKAPVTLHDLKPGQVVTGKVRKVEEFGAFIVVDGSANISGLCHRSEMAENRVDDARTLYEEGDVVKAKIIKIDRKQGKISFGLKASYFKDEVESSDEEDDGDSEGVSLDGFGGIDIENSDSDDDSDVSMGGVDVEEDSESDPEQSDKESITEARFNKQGGLGANGFDWSGNVEEADEKAASSDSDDEDESQRKKKKKNHHKPEIQVDRTGELDANGPQSVADYERLLLGEPDSSLLWLRYMAFQLELGEVEKAREIAERALRTITIGQDAEKLNIWVAMLNLENTYGNDDTLEEVFKRACQYNDTQEVYERLISIYIQSGKNEKADELFQTALKKKISRSPEFFLNYASFLFDNMVAPDRARALLPRALQSLPSHTHVETTSKFAQLEFRCENGDVERGRTVFEGLLSSFPKRVDLWNILLDLEIKNGDAEQVRRLFERVLGIRDTKKGAVSAEASKKLRPKQARFFFKKWLSFEEKLAAEGGNVRMVEEIKAKAAEYVKSLQQE</sequence>
<feature type="region of interest" description="Disordered" evidence="10">
    <location>
        <begin position="1405"/>
        <end position="1529"/>
    </location>
</feature>
<feature type="domain" description="S1 motif" evidence="11">
    <location>
        <begin position="1058"/>
        <end position="1129"/>
    </location>
</feature>
<dbReference type="EMBL" id="ML732179">
    <property type="protein sequence ID" value="KAB8076535.1"/>
    <property type="molecule type" value="Genomic_DNA"/>
</dbReference>
<evidence type="ECO:0000259" key="11">
    <source>
        <dbReference type="PROSITE" id="PS50126"/>
    </source>
</evidence>
<evidence type="ECO:0000313" key="12">
    <source>
        <dbReference type="EMBL" id="KAB8076535.1"/>
    </source>
</evidence>
<keyword evidence="3" id="KW-0698">rRNA processing</keyword>
<dbReference type="GO" id="GO:0006364">
    <property type="term" value="P:rRNA processing"/>
    <property type="evidence" value="ECO:0007669"/>
    <property type="project" value="UniProtKB-KW"/>
</dbReference>
<reference evidence="12 13" key="1">
    <citation type="submission" date="2019-04" db="EMBL/GenBank/DDBJ databases">
        <title>Friends and foes A comparative genomics study of 23 Aspergillus species from section Flavi.</title>
        <authorList>
            <consortium name="DOE Joint Genome Institute"/>
            <person name="Kjaerbolling I."/>
            <person name="Vesth T."/>
            <person name="Frisvad J.C."/>
            <person name="Nybo J.L."/>
            <person name="Theobald S."/>
            <person name="Kildgaard S."/>
            <person name="Isbrandt T."/>
            <person name="Kuo A."/>
            <person name="Sato A."/>
            <person name="Lyhne E.K."/>
            <person name="Kogle M.E."/>
            <person name="Wiebenga A."/>
            <person name="Kun R.S."/>
            <person name="Lubbers R.J."/>
            <person name="Makela M.R."/>
            <person name="Barry K."/>
            <person name="Chovatia M."/>
            <person name="Clum A."/>
            <person name="Daum C."/>
            <person name="Haridas S."/>
            <person name="He G."/>
            <person name="LaButti K."/>
            <person name="Lipzen A."/>
            <person name="Mondo S."/>
            <person name="Riley R."/>
            <person name="Salamov A."/>
            <person name="Simmons B.A."/>
            <person name="Magnuson J.K."/>
            <person name="Henrissat B."/>
            <person name="Mortensen U.H."/>
            <person name="Larsen T.O."/>
            <person name="Devries R.P."/>
            <person name="Grigoriev I.V."/>
            <person name="Machida M."/>
            <person name="Baker S.E."/>
            <person name="Andersen M.R."/>
        </authorList>
    </citation>
    <scope>NUCLEOTIDE SEQUENCE [LARGE SCALE GENOMIC DNA]</scope>
    <source>
        <strain evidence="12 13">CBS 151.66</strain>
    </source>
</reference>
<dbReference type="FunFam" id="2.40.50.140:FF:000159">
    <property type="entry name" value="rRNA biogenesis protein rrp5"/>
    <property type="match status" value="1"/>
</dbReference>
<dbReference type="Gene3D" id="2.40.50.140">
    <property type="entry name" value="Nucleic acid-binding proteins"/>
    <property type="match status" value="10"/>
</dbReference>
<feature type="compositionally biased region" description="Basic residues" evidence="10">
    <location>
        <begin position="128"/>
        <end position="137"/>
    </location>
</feature>
<dbReference type="PANTHER" id="PTHR23270">
    <property type="entry name" value="PROGRAMMED CELL DEATH PROTEIN 11 PRE-RRNA PROCESSING PROTEIN RRP5"/>
    <property type="match status" value="1"/>
</dbReference>
<feature type="compositionally biased region" description="Low complexity" evidence="10">
    <location>
        <begin position="920"/>
        <end position="929"/>
    </location>
</feature>
<feature type="compositionally biased region" description="Acidic residues" evidence="10">
    <location>
        <begin position="1446"/>
        <end position="1456"/>
    </location>
</feature>
<evidence type="ECO:0000256" key="4">
    <source>
        <dbReference type="ARBA" id="ARBA00022553"/>
    </source>
</evidence>
<feature type="domain" description="S1 motif" evidence="11">
    <location>
        <begin position="278"/>
        <end position="347"/>
    </location>
</feature>
<evidence type="ECO:0000256" key="5">
    <source>
        <dbReference type="ARBA" id="ARBA00022737"/>
    </source>
</evidence>
<dbReference type="CDD" id="cd05702">
    <property type="entry name" value="S1_Rrp5_repeat_hs11_sc8"/>
    <property type="match status" value="1"/>
</dbReference>
<dbReference type="InterPro" id="IPR048059">
    <property type="entry name" value="Rrp5_S1_rpt_hs1_sc1"/>
</dbReference>
<keyword evidence="4" id="KW-0597">Phosphoprotein</keyword>
<dbReference type="InterPro" id="IPR003029">
    <property type="entry name" value="S1_domain"/>
</dbReference>
<dbReference type="FunFam" id="2.40.50.140:FF:000103">
    <property type="entry name" value="protein RRP5 homolog"/>
    <property type="match status" value="1"/>
</dbReference>
<dbReference type="SUPFAM" id="SSF48452">
    <property type="entry name" value="TPR-like"/>
    <property type="match status" value="2"/>
</dbReference>
<dbReference type="Pfam" id="PF23459">
    <property type="entry name" value="S1_RRP5"/>
    <property type="match status" value="3"/>
</dbReference>
<feature type="domain" description="S1 motif" evidence="11">
    <location>
        <begin position="950"/>
        <end position="1026"/>
    </location>
</feature>
<dbReference type="SMART" id="SM00386">
    <property type="entry name" value="HAT"/>
    <property type="match status" value="6"/>
</dbReference>
<dbReference type="InterPro" id="IPR057302">
    <property type="entry name" value="Rrp5_S1"/>
</dbReference>
<name>A0A5N5X8Z3_9EURO</name>
<accession>A0A5N5X8Z3</accession>
<dbReference type="GO" id="GO:0003723">
    <property type="term" value="F:RNA binding"/>
    <property type="evidence" value="ECO:0007669"/>
    <property type="project" value="TreeGrafter"/>
</dbReference>
<evidence type="ECO:0000256" key="3">
    <source>
        <dbReference type="ARBA" id="ARBA00022552"/>
    </source>
</evidence>
<dbReference type="Proteomes" id="UP000326565">
    <property type="component" value="Unassembled WGS sequence"/>
</dbReference>
<evidence type="ECO:0000256" key="1">
    <source>
        <dbReference type="ARBA" id="ARBA00004604"/>
    </source>
</evidence>
<feature type="domain" description="S1 motif" evidence="11">
    <location>
        <begin position="162"/>
        <end position="262"/>
    </location>
</feature>
<dbReference type="FunFam" id="2.40.50.140:FF:000155">
    <property type="entry name" value="rRNA biogenesis protein RRP5"/>
    <property type="match status" value="1"/>
</dbReference>
<organism evidence="12 13">
    <name type="scientific">Aspergillus leporis</name>
    <dbReference type="NCBI Taxonomy" id="41062"/>
    <lineage>
        <taxon>Eukaryota</taxon>
        <taxon>Fungi</taxon>
        <taxon>Dikarya</taxon>
        <taxon>Ascomycota</taxon>
        <taxon>Pezizomycotina</taxon>
        <taxon>Eurotiomycetes</taxon>
        <taxon>Eurotiomycetidae</taxon>
        <taxon>Eurotiales</taxon>
        <taxon>Aspergillaceae</taxon>
        <taxon>Aspergillus</taxon>
        <taxon>Aspergillus subgen. Circumdati</taxon>
    </lineage>
</organism>
<proteinExistence type="predicted"/>
<dbReference type="SUPFAM" id="SSF50249">
    <property type="entry name" value="Nucleic acid-binding proteins"/>
    <property type="match status" value="11"/>
</dbReference>
<dbReference type="InterPro" id="IPR003107">
    <property type="entry name" value="HAT"/>
</dbReference>
<dbReference type="InterPro" id="IPR048058">
    <property type="entry name" value="Rrp5_S1_rpt_hs11_sc8"/>
</dbReference>
<feature type="region of interest" description="Disordered" evidence="10">
    <location>
        <begin position="909"/>
        <end position="937"/>
    </location>
</feature>
<dbReference type="InterPro" id="IPR011990">
    <property type="entry name" value="TPR-like_helical_dom_sf"/>
</dbReference>
<keyword evidence="6" id="KW-0539">Nucleus</keyword>
<evidence type="ECO:0000256" key="9">
    <source>
        <dbReference type="ARBA" id="ARBA00076674"/>
    </source>
</evidence>
<evidence type="ECO:0000256" key="6">
    <source>
        <dbReference type="ARBA" id="ARBA00023242"/>
    </source>
</evidence>
<feature type="compositionally biased region" description="Polar residues" evidence="10">
    <location>
        <begin position="51"/>
        <end position="61"/>
    </location>
</feature>
<dbReference type="CDD" id="cd04461">
    <property type="entry name" value="S1_Rrp5_repeat_hs8_sc7"/>
    <property type="match status" value="1"/>
</dbReference>
<feature type="domain" description="S1 motif" evidence="11">
    <location>
        <begin position="559"/>
        <end position="633"/>
    </location>
</feature>
<dbReference type="CDD" id="cd05697">
    <property type="entry name" value="S1_Rrp5_repeat_hs5"/>
    <property type="match status" value="1"/>
</dbReference>
<dbReference type="Pfam" id="PF00575">
    <property type="entry name" value="S1"/>
    <property type="match status" value="3"/>
</dbReference>
<dbReference type="FunFam" id="2.40.50.140:FF:000278">
    <property type="entry name" value="rRNA biogenesis protein rrp5"/>
    <property type="match status" value="1"/>
</dbReference>
<protein>
    <recommendedName>
        <fullName evidence="8">rRNA biogenesis protein RRP5</fullName>
    </recommendedName>
    <alternativeName>
        <fullName evidence="9">Ribosomal RNA-processing protein 5</fullName>
    </alternativeName>
</protein>
<comment type="subcellular location">
    <subcellularLocation>
        <location evidence="1">Nucleus</location>
        <location evidence="1">Nucleolus</location>
    </subcellularLocation>
</comment>
<feature type="domain" description="S1 motif" evidence="11">
    <location>
        <begin position="1237"/>
        <end position="1306"/>
    </location>
</feature>
<evidence type="ECO:0000256" key="2">
    <source>
        <dbReference type="ARBA" id="ARBA00022517"/>
    </source>
</evidence>
<feature type="region of interest" description="Disordered" evidence="10">
    <location>
        <begin position="98"/>
        <end position="146"/>
    </location>
</feature>
<dbReference type="FunFam" id="2.40.50.140:FF:000279">
    <property type="entry name" value="rRNA biogenesis protein rrp5"/>
    <property type="match status" value="1"/>
</dbReference>
<keyword evidence="13" id="KW-1185">Reference proteome</keyword>
<feature type="compositionally biased region" description="Acidic residues" evidence="10">
    <location>
        <begin position="107"/>
        <end position="122"/>
    </location>
</feature>
<evidence type="ECO:0000256" key="10">
    <source>
        <dbReference type="SAM" id="MobiDB-lite"/>
    </source>
</evidence>
<feature type="domain" description="S1 motif" evidence="11">
    <location>
        <begin position="653"/>
        <end position="722"/>
    </location>
</feature>
<feature type="compositionally biased region" description="Acidic residues" evidence="10">
    <location>
        <begin position="1406"/>
        <end position="1416"/>
    </location>
</feature>
<feature type="region of interest" description="Disordered" evidence="10">
    <location>
        <begin position="1"/>
        <end position="85"/>
    </location>
</feature>
<dbReference type="CDD" id="cd05706">
    <property type="entry name" value="S1_Rrp5_repeat_sc10"/>
    <property type="match status" value="1"/>
</dbReference>
<evidence type="ECO:0000313" key="13">
    <source>
        <dbReference type="Proteomes" id="UP000326565"/>
    </source>
</evidence>
<dbReference type="FunFam" id="1.25.40.10:FF:000467">
    <property type="entry name" value="Putative rRNA biogenesis protein RRP5"/>
    <property type="match status" value="1"/>
</dbReference>
<dbReference type="InterPro" id="IPR057301">
    <property type="entry name" value="Rrp5_OB_4th"/>
</dbReference>
<dbReference type="GO" id="GO:0032040">
    <property type="term" value="C:small-subunit processome"/>
    <property type="evidence" value="ECO:0007669"/>
    <property type="project" value="TreeGrafter"/>
</dbReference>
<feature type="domain" description="S1 motif" evidence="11">
    <location>
        <begin position="837"/>
        <end position="906"/>
    </location>
</feature>
<dbReference type="Pfam" id="PF24685">
    <property type="entry name" value="OB_RRP5_4th"/>
    <property type="match status" value="1"/>
</dbReference>
<dbReference type="CDD" id="cd05693">
    <property type="entry name" value="S1_Rrp5_repeat_hs1_sc1"/>
    <property type="match status" value="1"/>
</dbReference>
<dbReference type="PROSITE" id="PS50126">
    <property type="entry name" value="S1"/>
    <property type="match status" value="11"/>
</dbReference>
<feature type="domain" description="S1 motif" evidence="11">
    <location>
        <begin position="1143"/>
        <end position="1212"/>
    </location>
</feature>
<dbReference type="CDD" id="cd05707">
    <property type="entry name" value="S1_Rrp5_repeat_sc11"/>
    <property type="match status" value="1"/>
</dbReference>
<keyword evidence="5" id="KW-0677">Repeat</keyword>
<dbReference type="Gene3D" id="1.25.40.10">
    <property type="entry name" value="Tetratricopeptide repeat domain"/>
    <property type="match status" value="1"/>
</dbReference>
<feature type="domain" description="S1 motif" evidence="11">
    <location>
        <begin position="1326"/>
        <end position="1397"/>
    </location>
</feature>
<comment type="function">
    <text evidence="7">Involved in the biogenesis of rRNA. Required for the formation of 18S and 5.8S rRNA.</text>
</comment>
<dbReference type="FunFam" id="2.40.50.140:FF:000367">
    <property type="entry name" value="rRNA biogenesis protein RRP5, putative"/>
    <property type="match status" value="1"/>
</dbReference>
<feature type="compositionally biased region" description="Basic and acidic residues" evidence="10">
    <location>
        <begin position="1457"/>
        <end position="1468"/>
    </location>
</feature>
<dbReference type="OrthoDB" id="412781at2759"/>
<dbReference type="CDD" id="cd05703">
    <property type="entry name" value="S1_Rrp5_repeat_hs12_sc9"/>
    <property type="match status" value="1"/>
</dbReference>